<name>A0ABV8S754_9BACL</name>
<feature type="domain" description="AB hydrolase-1" evidence="4">
    <location>
        <begin position="282"/>
        <end position="525"/>
    </location>
</feature>
<evidence type="ECO:0000259" key="3">
    <source>
        <dbReference type="Pfam" id="PF07833"/>
    </source>
</evidence>
<dbReference type="Gene3D" id="3.40.50.1820">
    <property type="entry name" value="alpha/beta hydrolase"/>
    <property type="match status" value="1"/>
</dbReference>
<keyword evidence="6" id="KW-1185">Reference proteome</keyword>
<keyword evidence="1 5" id="KW-0378">Hydrolase</keyword>
<dbReference type="GO" id="GO:0016787">
    <property type="term" value="F:hydrolase activity"/>
    <property type="evidence" value="ECO:0007669"/>
    <property type="project" value="UniProtKB-KW"/>
</dbReference>
<dbReference type="InterPro" id="IPR012854">
    <property type="entry name" value="Cu_amine_oxidase-like_N"/>
</dbReference>
<evidence type="ECO:0000256" key="1">
    <source>
        <dbReference type="ARBA" id="ARBA00022801"/>
    </source>
</evidence>
<dbReference type="Gene3D" id="3.30.457.10">
    <property type="entry name" value="Copper amine oxidase-like, N-terminal domain"/>
    <property type="match status" value="1"/>
</dbReference>
<gene>
    <name evidence="5" type="ORF">ACFO1S_07980</name>
</gene>
<dbReference type="InterPro" id="IPR002471">
    <property type="entry name" value="Pept_S9_AS"/>
</dbReference>
<dbReference type="PROSITE" id="PS00708">
    <property type="entry name" value="PRO_ENDOPEP_SER"/>
    <property type="match status" value="1"/>
</dbReference>
<feature type="signal peptide" evidence="2">
    <location>
        <begin position="1"/>
        <end position="22"/>
    </location>
</feature>
<sequence>MKKISLVVLSLILLLTSLPVTASASSLKLSVDNREVRFSDALPYRNGSTIMIPLRQTLAALGLKIGFAQSRAEISITASGAALYHKAGSDQIRFSDGRTLTLGAKSAVKHNRIYVPLSFFEQALGFAVSFHEDTGEAVIIASRGNEEVVKSVVQHLASGKYAELFDDYLEGEIKQVVSAEALKAGWEQLIAAIGSYSGIERIEPDSDTIRALLAFSKGKAVLTLQLNADNRVTGLSLKPIAPQADLPNGLTEEEVVFQADASYPLTGTLTLPKGASGPLPAVVLVHGSGPSDRDETVGTLKPFRDIAWGLAQKGIAVLRYEKRTYAYGQSFTPDMLSRFTVKEETVDDAIAAAKLLKDDKRIDASQVYVAGHSLGGMLAPRIDADGGNFAGLIILAGSTRTLWEIIADQNADYIATLGDQDPQKKANEAWLAAELERARSLGKLSDAEAMAQTLFGIPAFYFKEMDSRSAAELAPKLTKPIFVLQGEDDVQVYADKDYPLWQKALHHNVKASYKLYPGLNHFFADSKGSVSTNAQVIQDMAEWIKKPK</sequence>
<dbReference type="SUPFAM" id="SSF53474">
    <property type="entry name" value="alpha/beta-Hydrolases"/>
    <property type="match status" value="1"/>
</dbReference>
<dbReference type="SUPFAM" id="SSF55383">
    <property type="entry name" value="Copper amine oxidase, domain N"/>
    <property type="match status" value="1"/>
</dbReference>
<comment type="caution">
    <text evidence="5">The sequence shown here is derived from an EMBL/GenBank/DDBJ whole genome shotgun (WGS) entry which is preliminary data.</text>
</comment>
<feature type="domain" description="Copper amine oxidase-like N-terminal" evidence="3">
    <location>
        <begin position="31"/>
        <end position="138"/>
    </location>
</feature>
<dbReference type="Proteomes" id="UP001595755">
    <property type="component" value="Unassembled WGS sequence"/>
</dbReference>
<organism evidence="5 6">
    <name type="scientific">Cohnella boryungensis</name>
    <dbReference type="NCBI Taxonomy" id="768479"/>
    <lineage>
        <taxon>Bacteria</taxon>
        <taxon>Bacillati</taxon>
        <taxon>Bacillota</taxon>
        <taxon>Bacilli</taxon>
        <taxon>Bacillales</taxon>
        <taxon>Paenibacillaceae</taxon>
        <taxon>Cohnella</taxon>
    </lineage>
</organism>
<dbReference type="Pfam" id="PF07833">
    <property type="entry name" value="Cu_amine_oxidN1"/>
    <property type="match status" value="1"/>
</dbReference>
<protein>
    <submittedName>
        <fullName evidence="5">Alpha/beta fold hydrolase</fullName>
    </submittedName>
</protein>
<evidence type="ECO:0000259" key="4">
    <source>
        <dbReference type="Pfam" id="PF12697"/>
    </source>
</evidence>
<dbReference type="InterPro" id="IPR053145">
    <property type="entry name" value="AB_hydrolase_Est10"/>
</dbReference>
<dbReference type="PANTHER" id="PTHR43265:SF1">
    <property type="entry name" value="ESTERASE ESTD"/>
    <property type="match status" value="1"/>
</dbReference>
<dbReference type="EMBL" id="JBHSED010000013">
    <property type="protein sequence ID" value="MFC4303388.1"/>
    <property type="molecule type" value="Genomic_DNA"/>
</dbReference>
<evidence type="ECO:0000313" key="5">
    <source>
        <dbReference type="EMBL" id="MFC4303388.1"/>
    </source>
</evidence>
<proteinExistence type="predicted"/>
<dbReference type="Gene3D" id="3.10.450.590">
    <property type="match status" value="1"/>
</dbReference>
<dbReference type="Pfam" id="PF12697">
    <property type="entry name" value="Abhydrolase_6"/>
    <property type="match status" value="1"/>
</dbReference>
<keyword evidence="2" id="KW-0732">Signal</keyword>
<evidence type="ECO:0000256" key="2">
    <source>
        <dbReference type="SAM" id="SignalP"/>
    </source>
</evidence>
<dbReference type="PANTHER" id="PTHR43265">
    <property type="entry name" value="ESTERASE ESTD"/>
    <property type="match status" value="1"/>
</dbReference>
<reference evidence="6" key="1">
    <citation type="journal article" date="2019" name="Int. J. Syst. Evol. Microbiol.">
        <title>The Global Catalogue of Microorganisms (GCM) 10K type strain sequencing project: providing services to taxonomists for standard genome sequencing and annotation.</title>
        <authorList>
            <consortium name="The Broad Institute Genomics Platform"/>
            <consortium name="The Broad Institute Genome Sequencing Center for Infectious Disease"/>
            <person name="Wu L."/>
            <person name="Ma J."/>
        </authorList>
    </citation>
    <scope>NUCLEOTIDE SEQUENCE [LARGE SCALE GENOMIC DNA]</scope>
    <source>
        <strain evidence="6">CGMCC 4.1641</strain>
    </source>
</reference>
<dbReference type="InterPro" id="IPR036582">
    <property type="entry name" value="Mao_N_sf"/>
</dbReference>
<dbReference type="InterPro" id="IPR029058">
    <property type="entry name" value="AB_hydrolase_fold"/>
</dbReference>
<feature type="chain" id="PRO_5046752546" evidence="2">
    <location>
        <begin position="23"/>
        <end position="548"/>
    </location>
</feature>
<evidence type="ECO:0000313" key="6">
    <source>
        <dbReference type="Proteomes" id="UP001595755"/>
    </source>
</evidence>
<accession>A0ABV8S754</accession>
<dbReference type="InterPro" id="IPR000073">
    <property type="entry name" value="AB_hydrolase_1"/>
</dbReference>
<dbReference type="RefSeq" id="WP_204602888.1">
    <property type="nucleotide sequence ID" value="NZ_JBHSED010000013.1"/>
</dbReference>